<dbReference type="Gene3D" id="1.25.40.10">
    <property type="entry name" value="Tetratricopeptide repeat domain"/>
    <property type="match status" value="3"/>
</dbReference>
<feature type="repeat" description="TPR" evidence="3">
    <location>
        <begin position="109"/>
        <end position="142"/>
    </location>
</feature>
<feature type="repeat" description="TPR" evidence="3">
    <location>
        <begin position="151"/>
        <end position="184"/>
    </location>
</feature>
<comment type="caution">
    <text evidence="4">The sequence shown here is derived from an EMBL/GenBank/DDBJ whole genome shotgun (WGS) entry which is preliminary data.</text>
</comment>
<feature type="repeat" description="TPR" evidence="3">
    <location>
        <begin position="67"/>
        <end position="100"/>
    </location>
</feature>
<keyword evidence="2 3" id="KW-0802">TPR repeat</keyword>
<dbReference type="PANTHER" id="PTHR45641:SF19">
    <property type="entry name" value="NEPHROCYSTIN-3"/>
    <property type="match status" value="1"/>
</dbReference>
<evidence type="ECO:0000256" key="1">
    <source>
        <dbReference type="ARBA" id="ARBA00022737"/>
    </source>
</evidence>
<evidence type="ECO:0000313" key="4">
    <source>
        <dbReference type="EMBL" id="CAF4404213.1"/>
    </source>
</evidence>
<keyword evidence="1" id="KW-0677">Repeat</keyword>
<dbReference type="PROSITE" id="PS50293">
    <property type="entry name" value="TPR_REGION"/>
    <property type="match status" value="1"/>
</dbReference>
<evidence type="ECO:0000256" key="2">
    <source>
        <dbReference type="ARBA" id="ARBA00022803"/>
    </source>
</evidence>
<protein>
    <recommendedName>
        <fullName evidence="6">Kinesin light chain</fullName>
    </recommendedName>
</protein>
<dbReference type="Pfam" id="PF13374">
    <property type="entry name" value="TPR_10"/>
    <property type="match status" value="1"/>
</dbReference>
<reference evidence="4" key="1">
    <citation type="submission" date="2021-02" db="EMBL/GenBank/DDBJ databases">
        <authorList>
            <person name="Nowell W R."/>
        </authorList>
    </citation>
    <scope>NUCLEOTIDE SEQUENCE</scope>
</reference>
<sequence>MWLINATITDQSVELAEEYIEYQKKKVSASNVTLMFGHLLIDMGEYEKAQKYFEIVLCDWSNEKEVACAYNDIGHAFRLKGEHCRALDNYQKSVDLHMTAAHPRLVCASKILNEIGVTHSEMKEYERACFYFTRALKLYEKCLPETHLDVAAALFGLGTAYLDRGENEKAMDYLKRAQKIYLSLLPYNHPNVATTLVNIGNAHYKNEQYDEATECYIKA</sequence>
<evidence type="ECO:0008006" key="6">
    <source>
        <dbReference type="Google" id="ProtNLM"/>
    </source>
</evidence>
<evidence type="ECO:0000256" key="3">
    <source>
        <dbReference type="PROSITE-ProRule" id="PRU00339"/>
    </source>
</evidence>
<dbReference type="Proteomes" id="UP000682733">
    <property type="component" value="Unassembled WGS sequence"/>
</dbReference>
<proteinExistence type="predicted"/>
<accession>A0A8S2VP10</accession>
<dbReference type="InterPro" id="IPR011990">
    <property type="entry name" value="TPR-like_helical_dom_sf"/>
</dbReference>
<name>A0A8S2VP10_9BILA</name>
<dbReference type="PROSITE" id="PS50005">
    <property type="entry name" value="TPR"/>
    <property type="match status" value="3"/>
</dbReference>
<dbReference type="SUPFAM" id="SSF48452">
    <property type="entry name" value="TPR-like"/>
    <property type="match status" value="1"/>
</dbReference>
<dbReference type="EMBL" id="CAJOBA010073405">
    <property type="protein sequence ID" value="CAF4404213.1"/>
    <property type="molecule type" value="Genomic_DNA"/>
</dbReference>
<dbReference type="AlphaFoldDB" id="A0A8S2VP10"/>
<dbReference type="Pfam" id="PF13424">
    <property type="entry name" value="TPR_12"/>
    <property type="match status" value="1"/>
</dbReference>
<dbReference type="InterPro" id="IPR019734">
    <property type="entry name" value="TPR_rpt"/>
</dbReference>
<dbReference type="Pfam" id="PF13181">
    <property type="entry name" value="TPR_8"/>
    <property type="match status" value="1"/>
</dbReference>
<dbReference type="PANTHER" id="PTHR45641">
    <property type="entry name" value="TETRATRICOPEPTIDE REPEAT PROTEIN (AFU_ORTHOLOGUE AFUA_6G03870)"/>
    <property type="match status" value="1"/>
</dbReference>
<dbReference type="SMART" id="SM00028">
    <property type="entry name" value="TPR"/>
    <property type="match status" value="4"/>
</dbReference>
<evidence type="ECO:0000313" key="5">
    <source>
        <dbReference type="Proteomes" id="UP000682733"/>
    </source>
</evidence>
<organism evidence="4 5">
    <name type="scientific">Didymodactylos carnosus</name>
    <dbReference type="NCBI Taxonomy" id="1234261"/>
    <lineage>
        <taxon>Eukaryota</taxon>
        <taxon>Metazoa</taxon>
        <taxon>Spiralia</taxon>
        <taxon>Gnathifera</taxon>
        <taxon>Rotifera</taxon>
        <taxon>Eurotatoria</taxon>
        <taxon>Bdelloidea</taxon>
        <taxon>Philodinida</taxon>
        <taxon>Philodinidae</taxon>
        <taxon>Didymodactylos</taxon>
    </lineage>
</organism>
<gene>
    <name evidence="4" type="ORF">TMI583_LOCUS43652</name>
</gene>
<feature type="non-terminal residue" evidence="4">
    <location>
        <position position="219"/>
    </location>
</feature>